<dbReference type="Gene3D" id="3.90.1750.20">
    <property type="entry name" value="Putative Large Serine Recombinase, Chain B, Domain 2"/>
    <property type="match status" value="1"/>
</dbReference>
<dbReference type="AlphaFoldDB" id="A0A0N0E6G4"/>
<comment type="caution">
    <text evidence="5">The sequence shown here is derived from an EMBL/GenBank/DDBJ whole genome shotgun (WGS) entry which is preliminary data.</text>
</comment>
<dbReference type="InterPro" id="IPR036162">
    <property type="entry name" value="Resolvase-like_N_sf"/>
</dbReference>
<evidence type="ECO:0000313" key="5">
    <source>
        <dbReference type="EMBL" id="KPA99984.1"/>
    </source>
</evidence>
<dbReference type="Pfam" id="PF00239">
    <property type="entry name" value="Resolvase"/>
    <property type="match status" value="1"/>
</dbReference>
<keyword evidence="1" id="KW-0238">DNA-binding</keyword>
<gene>
    <name evidence="5" type="ORF">SU32_16245</name>
</gene>
<dbReference type="PANTHER" id="PTHR30461:SF2">
    <property type="entry name" value="SERINE RECOMBINASE PINE-RELATED"/>
    <property type="match status" value="1"/>
</dbReference>
<dbReference type="InterPro" id="IPR038109">
    <property type="entry name" value="DNA_bind_recomb_sf"/>
</dbReference>
<reference evidence="5 6" key="1">
    <citation type="submission" date="2015-01" db="EMBL/GenBank/DDBJ databases">
        <title>Ahrensia donghaiensis sp. nov., a novel dimethylsulphoniopropionate-cleavage bacterium isolated from seawater and emended descriptions of the genus Ahrensia and Ahrensia kielensis.</title>
        <authorList>
            <person name="Liu J."/>
        </authorList>
    </citation>
    <scope>NUCLEOTIDE SEQUENCE [LARGE SCALE GENOMIC DNA]</scope>
    <source>
        <strain evidence="5 6">LZD062</strain>
    </source>
</reference>
<evidence type="ECO:0000313" key="6">
    <source>
        <dbReference type="Proteomes" id="UP000038011"/>
    </source>
</evidence>
<name>A0A0N0E6G4_9HYPH</name>
<protein>
    <submittedName>
        <fullName evidence="5">Resolvase</fullName>
    </submittedName>
</protein>
<evidence type="ECO:0000256" key="1">
    <source>
        <dbReference type="ARBA" id="ARBA00023125"/>
    </source>
</evidence>
<dbReference type="GO" id="GO:0000150">
    <property type="term" value="F:DNA strand exchange activity"/>
    <property type="evidence" value="ECO:0007669"/>
    <property type="project" value="InterPro"/>
</dbReference>
<dbReference type="OrthoDB" id="7277848at2"/>
<dbReference type="STRING" id="1514904.SU32_16245"/>
<dbReference type="Pfam" id="PF07508">
    <property type="entry name" value="Recombinase"/>
    <property type="match status" value="1"/>
</dbReference>
<evidence type="ECO:0000256" key="2">
    <source>
        <dbReference type="ARBA" id="ARBA00023172"/>
    </source>
</evidence>
<keyword evidence="2" id="KW-0233">DNA recombination</keyword>
<dbReference type="SUPFAM" id="SSF53041">
    <property type="entry name" value="Resolvase-like"/>
    <property type="match status" value="1"/>
</dbReference>
<dbReference type="InterPro" id="IPR011109">
    <property type="entry name" value="DNA_bind_recombinase_dom"/>
</dbReference>
<dbReference type="EMBL" id="JXMU01000035">
    <property type="protein sequence ID" value="KPA99984.1"/>
    <property type="molecule type" value="Genomic_DNA"/>
</dbReference>
<evidence type="ECO:0000259" key="3">
    <source>
        <dbReference type="PROSITE" id="PS51736"/>
    </source>
</evidence>
<organism evidence="5 6">
    <name type="scientific">Ahrensia marina</name>
    <dbReference type="NCBI Taxonomy" id="1514904"/>
    <lineage>
        <taxon>Bacteria</taxon>
        <taxon>Pseudomonadati</taxon>
        <taxon>Pseudomonadota</taxon>
        <taxon>Alphaproteobacteria</taxon>
        <taxon>Hyphomicrobiales</taxon>
        <taxon>Ahrensiaceae</taxon>
        <taxon>Ahrensia</taxon>
    </lineage>
</organism>
<sequence>VSVTQSFNTATSMGRLTLNVLLSFAQFEREVTAERIRDKIAASKKKGLWMGGNVPLGYEPDGRTLKINQKEAATIKTIYELYESHGTLDAVINHADQQGLQSIAKHGSNRGKASSFKQGQVHYILTNPVYAGKIRHKDKIHEGQHEAIIDPDRWQAIQSQLTAGAAKQRGTKSTKTISLLSGKLFDETGDHLTPSHANKQGKRYRYYVSNRLIAKRQTSKAKGGWRLPAKVLEQQIATSIVENLEAHLATDLFIRPDADLIEGTQQKLTELGASIKSGQFATTLSILKQATITVGTISLQLDADTFADLFEVPIDQLNQAVCTFDTAFQFRKRGSETKLVIGNKMVNEPDQTLIDNIARAHHYYEAIKAGQTFEQVASSNNITKRRLLQIIDLAFIAPDIVKFIMMGDQPASLTSKWLEKNPLPSNWQTQREIVARL</sequence>
<dbReference type="Proteomes" id="UP000038011">
    <property type="component" value="Unassembled WGS sequence"/>
</dbReference>
<dbReference type="PATRIC" id="fig|1514904.3.peg.2657"/>
<dbReference type="GO" id="GO:0003677">
    <property type="term" value="F:DNA binding"/>
    <property type="evidence" value="ECO:0007669"/>
    <property type="project" value="UniProtKB-KW"/>
</dbReference>
<evidence type="ECO:0000259" key="4">
    <source>
        <dbReference type="PROSITE" id="PS51737"/>
    </source>
</evidence>
<accession>A0A0N0E6G4</accession>
<dbReference type="PROSITE" id="PS51736">
    <property type="entry name" value="RECOMBINASES_3"/>
    <property type="match status" value="1"/>
</dbReference>
<feature type="domain" description="Recombinase" evidence="4">
    <location>
        <begin position="55"/>
        <end position="168"/>
    </location>
</feature>
<dbReference type="InterPro" id="IPR050639">
    <property type="entry name" value="SSR_resolvase"/>
</dbReference>
<feature type="domain" description="Resolvase/invertase-type recombinase catalytic" evidence="3">
    <location>
        <begin position="1"/>
        <end position="47"/>
    </location>
</feature>
<feature type="non-terminal residue" evidence="5">
    <location>
        <position position="1"/>
    </location>
</feature>
<dbReference type="PROSITE" id="PS51737">
    <property type="entry name" value="RECOMBINASE_DNA_BIND"/>
    <property type="match status" value="1"/>
</dbReference>
<keyword evidence="6" id="KW-1185">Reference proteome</keyword>
<proteinExistence type="predicted"/>
<dbReference type="PANTHER" id="PTHR30461">
    <property type="entry name" value="DNA-INVERTASE FROM LAMBDOID PROPHAGE"/>
    <property type="match status" value="1"/>
</dbReference>
<dbReference type="RefSeq" id="WP_054000435.1">
    <property type="nucleotide sequence ID" value="NZ_JXMU01000035.1"/>
</dbReference>
<dbReference type="InterPro" id="IPR006119">
    <property type="entry name" value="Resolv_N"/>
</dbReference>